<comment type="caution">
    <text evidence="2">The sequence shown here is derived from an EMBL/GenBank/DDBJ whole genome shotgun (WGS) entry which is preliminary data.</text>
</comment>
<dbReference type="Gene3D" id="3.40.50.880">
    <property type="match status" value="1"/>
</dbReference>
<dbReference type="NCBIfam" id="NF006562">
    <property type="entry name" value="PRK09065.1"/>
    <property type="match status" value="1"/>
</dbReference>
<dbReference type="SUPFAM" id="SSF52317">
    <property type="entry name" value="Class I glutamine amidotransferase-like"/>
    <property type="match status" value="1"/>
</dbReference>
<proteinExistence type="predicted"/>
<dbReference type="InterPro" id="IPR017926">
    <property type="entry name" value="GATASE"/>
</dbReference>
<sequence>MASLVIIKTGDAFPEVVDQHGDFEQLFTRRLNEALPSGVTLEVWDARLTSTPPDDIVGAVITGSHSMVSEQPSWSEALKPWLQQALADDLPLLGVCYGHQLMAAAFGGISDYHPAGRESGTRTVRLTQAGQQDPLFRQLPEHFPAHLTHAQSVMQLPHGATILAHNCHDAHQALRYGPRQWSVQFHPEFSSPVMRAYIERQRAALRDQGDDPDRLLDDIRETPDATSLLQRFLGFI</sequence>
<dbReference type="PROSITE" id="PS51273">
    <property type="entry name" value="GATASE_TYPE_1"/>
    <property type="match status" value="1"/>
</dbReference>
<evidence type="ECO:0000259" key="1">
    <source>
        <dbReference type="Pfam" id="PF00117"/>
    </source>
</evidence>
<feature type="domain" description="Glutamine amidotransferase" evidence="1">
    <location>
        <begin position="16"/>
        <end position="196"/>
    </location>
</feature>
<reference evidence="2 3" key="1">
    <citation type="submission" date="2019-09" db="EMBL/GenBank/DDBJ databases">
        <title>The Halomonas whole genome shotgun (WGS).</title>
        <authorList>
            <person name="Xie Z."/>
        </authorList>
    </citation>
    <scope>NUCLEOTIDE SEQUENCE [LARGE SCALE GENOMIC DNA]</scope>
    <source>
        <strain evidence="2 3">NBT06E8</strain>
    </source>
</reference>
<dbReference type="InterPro" id="IPR029062">
    <property type="entry name" value="Class_I_gatase-like"/>
</dbReference>
<organism evidence="2 3">
    <name type="scientific">Vreelandella piezotolerans</name>
    <dbReference type="NCBI Taxonomy" id="2609667"/>
    <lineage>
        <taxon>Bacteria</taxon>
        <taxon>Pseudomonadati</taxon>
        <taxon>Pseudomonadota</taxon>
        <taxon>Gammaproteobacteria</taxon>
        <taxon>Oceanospirillales</taxon>
        <taxon>Halomonadaceae</taxon>
        <taxon>Vreelandella</taxon>
    </lineage>
</organism>
<protein>
    <submittedName>
        <fullName evidence="2">Glutamine amidotransferase</fullName>
    </submittedName>
</protein>
<dbReference type="PANTHER" id="PTHR42695:SF5">
    <property type="entry name" value="GLUTAMINE AMIDOTRANSFERASE YLR126C-RELATED"/>
    <property type="match status" value="1"/>
</dbReference>
<keyword evidence="3" id="KW-1185">Reference proteome</keyword>
<dbReference type="EMBL" id="VWRT01000001">
    <property type="protein sequence ID" value="KAE8439865.1"/>
    <property type="molecule type" value="Genomic_DNA"/>
</dbReference>
<name>A0ABQ6XEY4_9GAMM</name>
<dbReference type="CDD" id="cd01741">
    <property type="entry name" value="GATase1_1"/>
    <property type="match status" value="1"/>
</dbReference>
<dbReference type="InterPro" id="IPR044992">
    <property type="entry name" value="ChyE-like"/>
</dbReference>
<dbReference type="PANTHER" id="PTHR42695">
    <property type="entry name" value="GLUTAMINE AMIDOTRANSFERASE YLR126C-RELATED"/>
    <property type="match status" value="1"/>
</dbReference>
<gene>
    <name evidence="2" type="ORF">F1978_01005</name>
</gene>
<keyword evidence="2" id="KW-0315">Glutamine amidotransferase</keyword>
<dbReference type="Pfam" id="PF00117">
    <property type="entry name" value="GATase"/>
    <property type="match status" value="1"/>
</dbReference>
<dbReference type="RefSeq" id="WP_139525263.1">
    <property type="nucleotide sequence ID" value="NZ_CP048602.1"/>
</dbReference>
<accession>A0ABQ6XEY4</accession>
<evidence type="ECO:0000313" key="3">
    <source>
        <dbReference type="Proteomes" id="UP000466130"/>
    </source>
</evidence>
<dbReference type="Proteomes" id="UP000466130">
    <property type="component" value="Unassembled WGS sequence"/>
</dbReference>
<evidence type="ECO:0000313" key="2">
    <source>
        <dbReference type="EMBL" id="KAE8439865.1"/>
    </source>
</evidence>